<dbReference type="PROSITE" id="PS00893">
    <property type="entry name" value="NUDIX_BOX"/>
    <property type="match status" value="1"/>
</dbReference>
<dbReference type="EMBL" id="LT550270">
    <property type="protein sequence ID" value="SAL95229.1"/>
    <property type="molecule type" value="Genomic_DNA"/>
</dbReference>
<evidence type="ECO:0000256" key="2">
    <source>
        <dbReference type="ARBA" id="ARBA00022723"/>
    </source>
</evidence>
<organism evidence="7">
    <name type="scientific">Absidia glauca</name>
    <name type="common">Pin mould</name>
    <dbReference type="NCBI Taxonomy" id="4829"/>
    <lineage>
        <taxon>Eukaryota</taxon>
        <taxon>Fungi</taxon>
        <taxon>Fungi incertae sedis</taxon>
        <taxon>Mucoromycota</taxon>
        <taxon>Mucoromycotina</taxon>
        <taxon>Mucoromycetes</taxon>
        <taxon>Mucorales</taxon>
        <taxon>Cunninghamellaceae</taxon>
        <taxon>Absidia</taxon>
    </lineage>
</organism>
<dbReference type="PANTHER" id="PTHR12629">
    <property type="entry name" value="DIPHOSPHOINOSITOL POLYPHOSPHATE PHOSPHOHYDROLASE"/>
    <property type="match status" value="1"/>
</dbReference>
<dbReference type="InterPro" id="IPR020084">
    <property type="entry name" value="NUDIX_hydrolase_CS"/>
</dbReference>
<evidence type="ECO:0000256" key="4">
    <source>
        <dbReference type="ARBA" id="ARBA00022842"/>
    </source>
</evidence>
<feature type="compositionally biased region" description="Pro residues" evidence="5">
    <location>
        <begin position="184"/>
        <end position="198"/>
    </location>
</feature>
<dbReference type="GO" id="GO:0071543">
    <property type="term" value="P:diphosphoinositol polyphosphate metabolic process"/>
    <property type="evidence" value="ECO:0007669"/>
    <property type="project" value="TreeGrafter"/>
</dbReference>
<accession>A0A163KPD7</accession>
<evidence type="ECO:0000256" key="3">
    <source>
        <dbReference type="ARBA" id="ARBA00022801"/>
    </source>
</evidence>
<dbReference type="Gene3D" id="3.90.79.10">
    <property type="entry name" value="Nucleoside Triphosphate Pyrophosphohydrolase"/>
    <property type="match status" value="1"/>
</dbReference>
<dbReference type="GO" id="GO:0008486">
    <property type="term" value="F:diphosphoinositol-polyphosphate diphosphatase activity"/>
    <property type="evidence" value="ECO:0007669"/>
    <property type="project" value="TreeGrafter"/>
</dbReference>
<dbReference type="GO" id="GO:0000298">
    <property type="term" value="F:endopolyphosphatase activity"/>
    <property type="evidence" value="ECO:0007669"/>
    <property type="project" value="TreeGrafter"/>
</dbReference>
<feature type="domain" description="Nudix hydrolase" evidence="6">
    <location>
        <begin position="27"/>
        <end position="153"/>
    </location>
</feature>
<protein>
    <recommendedName>
        <fullName evidence="6">Nudix hydrolase domain-containing protein</fullName>
    </recommendedName>
</protein>
<dbReference type="SUPFAM" id="SSF55811">
    <property type="entry name" value="Nudix"/>
    <property type="match status" value="1"/>
</dbReference>
<dbReference type="InterPro" id="IPR047198">
    <property type="entry name" value="DDP-like_NUDIX"/>
</dbReference>
<dbReference type="GO" id="GO:1901907">
    <property type="term" value="P:diadenosine pentaphosphate catabolic process"/>
    <property type="evidence" value="ECO:0007669"/>
    <property type="project" value="TreeGrafter"/>
</dbReference>
<feature type="region of interest" description="Disordered" evidence="5">
    <location>
        <begin position="1"/>
        <end position="21"/>
    </location>
</feature>
<keyword evidence="4" id="KW-0460">Magnesium</keyword>
<dbReference type="OrthoDB" id="2011998at2759"/>
<gene>
    <name evidence="7" type="primary">ABSGL_00547.1 scaffold 832</name>
</gene>
<dbReference type="InterPro" id="IPR015797">
    <property type="entry name" value="NUDIX_hydrolase-like_dom_sf"/>
</dbReference>
<dbReference type="GO" id="GO:0046872">
    <property type="term" value="F:metal ion binding"/>
    <property type="evidence" value="ECO:0007669"/>
    <property type="project" value="UniProtKB-KW"/>
</dbReference>
<proteinExistence type="predicted"/>
<evidence type="ECO:0000256" key="5">
    <source>
        <dbReference type="SAM" id="MobiDB-lite"/>
    </source>
</evidence>
<dbReference type="FunCoup" id="A0A163KPD7">
    <property type="interactions" value="322"/>
</dbReference>
<dbReference type="PANTHER" id="PTHR12629:SF0">
    <property type="entry name" value="DIPHOSPHOINOSITOL-POLYPHOSPHATE DIPHOSPHATASE"/>
    <property type="match status" value="1"/>
</dbReference>
<dbReference type="GO" id="GO:1901909">
    <property type="term" value="P:diadenosine hexaphosphate catabolic process"/>
    <property type="evidence" value="ECO:0007669"/>
    <property type="project" value="TreeGrafter"/>
</dbReference>
<evidence type="ECO:0000256" key="1">
    <source>
        <dbReference type="ARBA" id="ARBA00001946"/>
    </source>
</evidence>
<keyword evidence="3" id="KW-0378">Hydrolase</keyword>
<dbReference type="CDD" id="cd04666">
    <property type="entry name" value="NUDIX_DIPP2_like_Nudt4"/>
    <property type="match status" value="1"/>
</dbReference>
<reference evidence="7" key="1">
    <citation type="submission" date="2016-04" db="EMBL/GenBank/DDBJ databases">
        <authorList>
            <person name="Evans L.H."/>
            <person name="Alamgir A."/>
            <person name="Owens N."/>
            <person name="Weber N.D."/>
            <person name="Virtaneva K."/>
            <person name="Barbian K."/>
            <person name="Babar A."/>
            <person name="Rosenke K."/>
        </authorList>
    </citation>
    <scope>NUCLEOTIDE SEQUENCE [LARGE SCALE GENOMIC DNA]</scope>
    <source>
        <strain evidence="7">CBS 101.48</strain>
    </source>
</reference>
<dbReference type="InterPro" id="IPR000086">
    <property type="entry name" value="NUDIX_hydrolase_dom"/>
</dbReference>
<sequence>MENQQPTIEYTNKARHGHGNDMVDDNNVRQVAGCLPIDPVKQKVLLITSSNKNNDNWVLPKGGWEDNESQVHAALRETWEEAGIKGKITKTLGIFEEANKRKVKAHHWIFEMEIQEVCKKFPEKKKRERRWYTYDEALIVVKGQYLKDALMLSSLNPANRLPSHPFPPVTTLVDPPSVTLPPAVASPPSPKDSSPPSPKQASQKQAGPPSPKQASQKQAIPPSPTPSPPKQSHHFGVHALKSIFKKS</sequence>
<comment type="cofactor">
    <cofactor evidence="1">
        <name>Mg(2+)</name>
        <dbReference type="ChEBI" id="CHEBI:18420"/>
    </cofactor>
</comment>
<dbReference type="Pfam" id="PF00293">
    <property type="entry name" value="NUDIX"/>
    <property type="match status" value="1"/>
</dbReference>
<dbReference type="InParanoid" id="A0A163KPD7"/>
<dbReference type="GO" id="GO:0005634">
    <property type="term" value="C:nucleus"/>
    <property type="evidence" value="ECO:0007669"/>
    <property type="project" value="TreeGrafter"/>
</dbReference>
<dbReference type="GO" id="GO:1901911">
    <property type="term" value="P:adenosine 5'-(hexahydrogen pentaphosphate) catabolic process"/>
    <property type="evidence" value="ECO:0007669"/>
    <property type="project" value="TreeGrafter"/>
</dbReference>
<evidence type="ECO:0000313" key="7">
    <source>
        <dbReference type="EMBL" id="SAL95229.1"/>
    </source>
</evidence>
<name>A0A163KPD7_ABSGL</name>
<dbReference type="GO" id="GO:0034431">
    <property type="term" value="F:bis(5'-adenosyl)-hexaphosphatase activity"/>
    <property type="evidence" value="ECO:0007669"/>
    <property type="project" value="TreeGrafter"/>
</dbReference>
<dbReference type="STRING" id="4829.A0A163KPD7"/>
<dbReference type="AlphaFoldDB" id="A0A163KPD7"/>
<evidence type="ECO:0000259" key="6">
    <source>
        <dbReference type="PROSITE" id="PS51462"/>
    </source>
</evidence>
<feature type="compositionally biased region" description="Polar residues" evidence="5">
    <location>
        <begin position="1"/>
        <end position="10"/>
    </location>
</feature>
<keyword evidence="8" id="KW-1185">Reference proteome</keyword>
<dbReference type="GO" id="GO:0005737">
    <property type="term" value="C:cytoplasm"/>
    <property type="evidence" value="ECO:0007669"/>
    <property type="project" value="TreeGrafter"/>
</dbReference>
<dbReference type="PROSITE" id="PS51462">
    <property type="entry name" value="NUDIX"/>
    <property type="match status" value="1"/>
</dbReference>
<evidence type="ECO:0000313" key="8">
    <source>
        <dbReference type="Proteomes" id="UP000078561"/>
    </source>
</evidence>
<feature type="region of interest" description="Disordered" evidence="5">
    <location>
        <begin position="166"/>
        <end position="247"/>
    </location>
</feature>
<dbReference type="Proteomes" id="UP000078561">
    <property type="component" value="Unassembled WGS sequence"/>
</dbReference>
<keyword evidence="2" id="KW-0479">Metal-binding</keyword>
<dbReference type="GO" id="GO:0034432">
    <property type="term" value="F:bis(5'-adenosyl)-pentaphosphatase activity"/>
    <property type="evidence" value="ECO:0007669"/>
    <property type="project" value="TreeGrafter"/>
</dbReference>